<evidence type="ECO:0000313" key="4">
    <source>
        <dbReference type="Proteomes" id="UP000324233"/>
    </source>
</evidence>
<dbReference type="OrthoDB" id="271268at2"/>
<protein>
    <submittedName>
        <fullName evidence="3">Uncharacterized protein</fullName>
    </submittedName>
</protein>
<reference evidence="3 4" key="1">
    <citation type="submission" date="2019-08" db="EMBL/GenBank/DDBJ databases">
        <title>Deep-cultivation of Planctomycetes and their phenomic and genomic characterization uncovers novel biology.</title>
        <authorList>
            <person name="Wiegand S."/>
            <person name="Jogler M."/>
            <person name="Boedeker C."/>
            <person name="Pinto D."/>
            <person name="Vollmers J."/>
            <person name="Rivas-Marin E."/>
            <person name="Kohn T."/>
            <person name="Peeters S.H."/>
            <person name="Heuer A."/>
            <person name="Rast P."/>
            <person name="Oberbeckmann S."/>
            <person name="Bunk B."/>
            <person name="Jeske O."/>
            <person name="Meyerdierks A."/>
            <person name="Storesund J.E."/>
            <person name="Kallscheuer N."/>
            <person name="Luecker S."/>
            <person name="Lage O.M."/>
            <person name="Pohl T."/>
            <person name="Merkel B.J."/>
            <person name="Hornburger P."/>
            <person name="Mueller R.-W."/>
            <person name="Bruemmer F."/>
            <person name="Labrenz M."/>
            <person name="Spormann A.M."/>
            <person name="Op den Camp H."/>
            <person name="Overmann J."/>
            <person name="Amann R."/>
            <person name="Jetten M.S.M."/>
            <person name="Mascher T."/>
            <person name="Medema M.H."/>
            <person name="Devos D.P."/>
            <person name="Kaster A.-K."/>
            <person name="Ovreas L."/>
            <person name="Rohde M."/>
            <person name="Galperin M.Y."/>
            <person name="Jogler C."/>
        </authorList>
    </citation>
    <scope>NUCLEOTIDE SEQUENCE [LARGE SCALE GENOMIC DNA]</scope>
    <source>
        <strain evidence="3 4">OJF2</strain>
    </source>
</reference>
<name>A0A5B9W9D0_9BACT</name>
<sequence precursor="true">MSTLSKRMISLLLPLAGLAWAESGAPCLAQDQPPAAAGAAAPQGPAGDALPPPQPIRPDQLVPQLKTIPVRKDRPSYNLEWVDSSVQPRDKEGIWILSFAYKPLRIQTVEIPGKGRQLVYYLYYKVVNRTGAPRMFVPQFTMVNEEGKRFDDQVIPEAIPVIRAHNDATIDVQGAVNIMGMIPPSTKKGVDDAVFGVATWQTWDRKADRFSIYVRGLSDGYKEIADPSGGKPVVKYKTLRLDFIRRGDEHNVRSEEIEVGSPPYEWVYW</sequence>
<feature type="compositionally biased region" description="Low complexity" evidence="1">
    <location>
        <begin position="31"/>
        <end position="49"/>
    </location>
</feature>
<evidence type="ECO:0000256" key="2">
    <source>
        <dbReference type="SAM" id="SignalP"/>
    </source>
</evidence>
<dbReference type="RefSeq" id="WP_148596787.1">
    <property type="nucleotide sequence ID" value="NZ_CP042997.1"/>
</dbReference>
<feature type="region of interest" description="Disordered" evidence="1">
    <location>
        <begin position="31"/>
        <end position="60"/>
    </location>
</feature>
<keyword evidence="4" id="KW-1185">Reference proteome</keyword>
<accession>A0A5B9W9D0</accession>
<evidence type="ECO:0000256" key="1">
    <source>
        <dbReference type="SAM" id="MobiDB-lite"/>
    </source>
</evidence>
<dbReference type="AlphaFoldDB" id="A0A5B9W9D0"/>
<dbReference type="Proteomes" id="UP000324233">
    <property type="component" value="Chromosome"/>
</dbReference>
<keyword evidence="2" id="KW-0732">Signal</keyword>
<dbReference type="EMBL" id="CP042997">
    <property type="protein sequence ID" value="QEH37192.1"/>
    <property type="molecule type" value="Genomic_DNA"/>
</dbReference>
<evidence type="ECO:0000313" key="3">
    <source>
        <dbReference type="EMBL" id="QEH37192.1"/>
    </source>
</evidence>
<dbReference type="KEGG" id="agv:OJF2_57790"/>
<feature type="signal peptide" evidence="2">
    <location>
        <begin position="1"/>
        <end position="21"/>
    </location>
</feature>
<gene>
    <name evidence="3" type="ORF">OJF2_57790</name>
</gene>
<proteinExistence type="predicted"/>
<feature type="chain" id="PRO_5023094647" evidence="2">
    <location>
        <begin position="22"/>
        <end position="269"/>
    </location>
</feature>
<organism evidence="3 4">
    <name type="scientific">Aquisphaera giovannonii</name>
    <dbReference type="NCBI Taxonomy" id="406548"/>
    <lineage>
        <taxon>Bacteria</taxon>
        <taxon>Pseudomonadati</taxon>
        <taxon>Planctomycetota</taxon>
        <taxon>Planctomycetia</taxon>
        <taxon>Isosphaerales</taxon>
        <taxon>Isosphaeraceae</taxon>
        <taxon>Aquisphaera</taxon>
    </lineage>
</organism>